<protein>
    <submittedName>
        <fullName evidence="2">Secreted protein</fullName>
    </submittedName>
</protein>
<dbReference type="AlphaFoldDB" id="F4S3J3"/>
<proteinExistence type="predicted"/>
<dbReference type="Proteomes" id="UP000001072">
    <property type="component" value="Unassembled WGS sequence"/>
</dbReference>
<evidence type="ECO:0000256" key="1">
    <source>
        <dbReference type="SAM" id="SignalP"/>
    </source>
</evidence>
<dbReference type="VEuPathDB" id="FungiDB:MELLADRAFT_67548"/>
<dbReference type="RefSeq" id="XP_007415901.1">
    <property type="nucleotide sequence ID" value="XM_007415839.1"/>
</dbReference>
<dbReference type="KEGG" id="mlr:MELLADRAFT_67548"/>
<feature type="signal peptide" evidence="1">
    <location>
        <begin position="1"/>
        <end position="25"/>
    </location>
</feature>
<keyword evidence="3" id="KW-1185">Reference proteome</keyword>
<organism evidence="3">
    <name type="scientific">Melampsora larici-populina (strain 98AG31 / pathotype 3-4-7)</name>
    <name type="common">Poplar leaf rust fungus</name>
    <dbReference type="NCBI Taxonomy" id="747676"/>
    <lineage>
        <taxon>Eukaryota</taxon>
        <taxon>Fungi</taxon>
        <taxon>Dikarya</taxon>
        <taxon>Basidiomycota</taxon>
        <taxon>Pucciniomycotina</taxon>
        <taxon>Pucciniomycetes</taxon>
        <taxon>Pucciniales</taxon>
        <taxon>Melampsoraceae</taxon>
        <taxon>Melampsora</taxon>
    </lineage>
</organism>
<evidence type="ECO:0000313" key="3">
    <source>
        <dbReference type="Proteomes" id="UP000001072"/>
    </source>
</evidence>
<sequence>MNFFNNHYVMIIFVVLSLVNQSKQADPVDVVCISDFSFTTETDRTTCDGYIFHNNQCHPETPGQPTEGTDCKDLSNSPVQGVKCVWYTIQGNQYECKDFDSTDNTDIKKTYFCNGLKSPERCSGVPLP</sequence>
<dbReference type="InParanoid" id="F4S3J3"/>
<evidence type="ECO:0000313" key="2">
    <source>
        <dbReference type="EMBL" id="EGG00827.1"/>
    </source>
</evidence>
<reference evidence="3" key="1">
    <citation type="journal article" date="2011" name="Proc. Natl. Acad. Sci. U.S.A.">
        <title>Obligate biotrophy features unraveled by the genomic analysis of rust fungi.</title>
        <authorList>
            <person name="Duplessis S."/>
            <person name="Cuomo C.A."/>
            <person name="Lin Y.-C."/>
            <person name="Aerts A."/>
            <person name="Tisserant E."/>
            <person name="Veneault-Fourrey C."/>
            <person name="Joly D.L."/>
            <person name="Hacquard S."/>
            <person name="Amselem J."/>
            <person name="Cantarel B.L."/>
            <person name="Chiu R."/>
            <person name="Coutinho P.M."/>
            <person name="Feau N."/>
            <person name="Field M."/>
            <person name="Frey P."/>
            <person name="Gelhaye E."/>
            <person name="Goldberg J."/>
            <person name="Grabherr M.G."/>
            <person name="Kodira C.D."/>
            <person name="Kohler A."/>
            <person name="Kuees U."/>
            <person name="Lindquist E.A."/>
            <person name="Lucas S.M."/>
            <person name="Mago R."/>
            <person name="Mauceli E."/>
            <person name="Morin E."/>
            <person name="Murat C."/>
            <person name="Pangilinan J.L."/>
            <person name="Park R."/>
            <person name="Pearson M."/>
            <person name="Quesneville H."/>
            <person name="Rouhier N."/>
            <person name="Sakthikumar S."/>
            <person name="Salamov A.A."/>
            <person name="Schmutz J."/>
            <person name="Selles B."/>
            <person name="Shapiro H."/>
            <person name="Tanguay P."/>
            <person name="Tuskan G.A."/>
            <person name="Henrissat B."/>
            <person name="Van de Peer Y."/>
            <person name="Rouze P."/>
            <person name="Ellis J.G."/>
            <person name="Dodds P.N."/>
            <person name="Schein J.E."/>
            <person name="Zhong S."/>
            <person name="Hamelin R.C."/>
            <person name="Grigoriev I.V."/>
            <person name="Szabo L.J."/>
            <person name="Martin F."/>
        </authorList>
    </citation>
    <scope>NUCLEOTIDE SEQUENCE [LARGE SCALE GENOMIC DNA]</scope>
    <source>
        <strain evidence="3">98AG31 / pathotype 3-4-7</strain>
    </source>
</reference>
<keyword evidence="1" id="KW-0732">Signal</keyword>
<dbReference type="HOGENOM" id="CLU_1750092_0_0_1"/>
<accession>F4S3J3</accession>
<dbReference type="GeneID" id="18930842"/>
<dbReference type="EMBL" id="GL883143">
    <property type="protein sequence ID" value="EGG00827.1"/>
    <property type="molecule type" value="Genomic_DNA"/>
</dbReference>
<name>F4S3J3_MELLP</name>
<gene>
    <name evidence="2" type="ORF">MELLADRAFT_67548</name>
</gene>
<feature type="chain" id="PRO_5003318232" evidence="1">
    <location>
        <begin position="26"/>
        <end position="128"/>
    </location>
</feature>